<sequence>MSSASRPTPAGSPSRRAVLGLGALGVAGVTLGSAAPAEAWHHRLRFGVIADCQYADKPDLGSRHYRASVGKLEEAVEVLNDADLRFALHLGDFIDEFPESFDVVVPIFERLRMAKYHVLGNHDFMLPREQVLETLRMPASYHHFRRDGWRFVVVDTNDVSTYGNPAGSEKHALAEEMLARLEEQGAPNAQTWNGAVGAEQLAWLERTLEGARRRGEPVVLSSHHPVYPANEHNAWNDHELVDLVAGFDNVVAWFNGHNHAGNYGFAGGTHFVTFEGMVELDSNSFAAVEVGHHGLVVEGHGREPSRLLPYGRPAAEPR</sequence>
<proteinExistence type="predicted"/>
<dbReference type="InterPro" id="IPR006311">
    <property type="entry name" value="TAT_signal"/>
</dbReference>
<feature type="domain" description="Calcineurin-like phosphoesterase" evidence="1">
    <location>
        <begin position="44"/>
        <end position="260"/>
    </location>
</feature>
<reference evidence="3" key="1">
    <citation type="journal article" date="2019" name="Int. J. Syst. Evol. Microbiol.">
        <title>The Global Catalogue of Microorganisms (GCM) 10K type strain sequencing project: providing services to taxonomists for standard genome sequencing and annotation.</title>
        <authorList>
            <consortium name="The Broad Institute Genomics Platform"/>
            <consortium name="The Broad Institute Genome Sequencing Center for Infectious Disease"/>
            <person name="Wu L."/>
            <person name="Ma J."/>
        </authorList>
    </citation>
    <scope>NUCLEOTIDE SEQUENCE [LARGE SCALE GENOMIC DNA]</scope>
    <source>
        <strain evidence="3">JCM 1490</strain>
    </source>
</reference>
<dbReference type="EMBL" id="JBHTCQ010000003">
    <property type="protein sequence ID" value="MFC7406524.1"/>
    <property type="molecule type" value="Genomic_DNA"/>
</dbReference>
<organism evidence="2 3">
    <name type="scientific">Georgenia alba</name>
    <dbReference type="NCBI Taxonomy" id="2233858"/>
    <lineage>
        <taxon>Bacteria</taxon>
        <taxon>Bacillati</taxon>
        <taxon>Actinomycetota</taxon>
        <taxon>Actinomycetes</taxon>
        <taxon>Micrococcales</taxon>
        <taxon>Bogoriellaceae</taxon>
        <taxon>Georgenia</taxon>
    </lineage>
</organism>
<dbReference type="InterPro" id="IPR029052">
    <property type="entry name" value="Metallo-depent_PP-like"/>
</dbReference>
<dbReference type="Proteomes" id="UP001596455">
    <property type="component" value="Unassembled WGS sequence"/>
</dbReference>
<dbReference type="Pfam" id="PF00149">
    <property type="entry name" value="Metallophos"/>
    <property type="match status" value="1"/>
</dbReference>
<dbReference type="SUPFAM" id="SSF56300">
    <property type="entry name" value="Metallo-dependent phosphatases"/>
    <property type="match status" value="1"/>
</dbReference>
<name>A0ABW2QAQ2_9MICO</name>
<dbReference type="Gene3D" id="3.60.21.10">
    <property type="match status" value="1"/>
</dbReference>
<protein>
    <submittedName>
        <fullName evidence="2">Metallophosphoesterase</fullName>
    </submittedName>
</protein>
<dbReference type="PROSITE" id="PS51318">
    <property type="entry name" value="TAT"/>
    <property type="match status" value="1"/>
</dbReference>
<dbReference type="InterPro" id="IPR004843">
    <property type="entry name" value="Calcineurin-like_PHP"/>
</dbReference>
<evidence type="ECO:0000313" key="3">
    <source>
        <dbReference type="Proteomes" id="UP001596455"/>
    </source>
</evidence>
<gene>
    <name evidence="2" type="ORF">ACFQQL_15500</name>
</gene>
<keyword evidence="3" id="KW-1185">Reference proteome</keyword>
<dbReference type="PANTHER" id="PTHR16509:SF8">
    <property type="entry name" value="MANGANESE-DEPENDENT ADP-RIBOSE_CDP-ALCOHOL DIPHOSPHATASE"/>
    <property type="match status" value="1"/>
</dbReference>
<comment type="caution">
    <text evidence="2">The sequence shown here is derived from an EMBL/GenBank/DDBJ whole genome shotgun (WGS) entry which is preliminary data.</text>
</comment>
<dbReference type="RefSeq" id="WP_382395996.1">
    <property type="nucleotide sequence ID" value="NZ_JBHTCQ010000003.1"/>
</dbReference>
<evidence type="ECO:0000259" key="1">
    <source>
        <dbReference type="Pfam" id="PF00149"/>
    </source>
</evidence>
<accession>A0ABW2QAQ2</accession>
<evidence type="ECO:0000313" key="2">
    <source>
        <dbReference type="EMBL" id="MFC7406524.1"/>
    </source>
</evidence>
<dbReference type="PANTHER" id="PTHR16509">
    <property type="match status" value="1"/>
</dbReference>